<keyword evidence="5 7" id="KW-1133">Transmembrane helix</keyword>
<feature type="transmembrane region" description="Helical" evidence="7">
    <location>
        <begin position="913"/>
        <end position="933"/>
    </location>
</feature>
<dbReference type="AlphaFoldDB" id="A0A0T9VEN7"/>
<evidence type="ECO:0000256" key="6">
    <source>
        <dbReference type="ARBA" id="ARBA00023136"/>
    </source>
</evidence>
<feature type="transmembrane region" description="Helical" evidence="7">
    <location>
        <begin position="954"/>
        <end position="980"/>
    </location>
</feature>
<protein>
    <submittedName>
        <fullName evidence="8">Transmembrane transporter mmpL12</fullName>
    </submittedName>
</protein>
<keyword evidence="3" id="KW-1003">Cell membrane</keyword>
<dbReference type="InterPro" id="IPR004869">
    <property type="entry name" value="MMPL_dom"/>
</dbReference>
<dbReference type="FunFam" id="1.20.1640.10:FF:000018">
    <property type="entry name" value="Transmembrane transport protein MmpL10"/>
    <property type="match status" value="1"/>
</dbReference>
<organism evidence="8 9">
    <name type="scientific">Mycobacterium tuberculosis</name>
    <dbReference type="NCBI Taxonomy" id="1773"/>
    <lineage>
        <taxon>Bacteria</taxon>
        <taxon>Bacillati</taxon>
        <taxon>Actinomycetota</taxon>
        <taxon>Actinomycetes</taxon>
        <taxon>Mycobacteriales</taxon>
        <taxon>Mycobacteriaceae</taxon>
        <taxon>Mycobacterium</taxon>
        <taxon>Mycobacterium tuberculosis complex</taxon>
    </lineage>
</organism>
<feature type="transmembrane region" description="Helical" evidence="7">
    <location>
        <begin position="286"/>
        <end position="306"/>
    </location>
</feature>
<proteinExistence type="inferred from homology"/>
<keyword evidence="6 7" id="KW-0472">Membrane</keyword>
<feature type="transmembrane region" description="Helical" evidence="7">
    <location>
        <begin position="327"/>
        <end position="350"/>
    </location>
</feature>
<dbReference type="InterPro" id="IPR004707">
    <property type="entry name" value="MmpL_fam"/>
</dbReference>
<dbReference type="FunFam" id="1.20.1640.10:FF:000020">
    <property type="entry name" value="Transmembrane transport protein MmpL10"/>
    <property type="match status" value="1"/>
</dbReference>
<dbReference type="InterPro" id="IPR050545">
    <property type="entry name" value="Mycobact_MmpL"/>
</dbReference>
<comment type="similarity">
    <text evidence="2">Belongs to the resistance-nodulation-cell division (RND) (TC 2.A.6) family. MmpL subfamily.</text>
</comment>
<gene>
    <name evidence="8" type="primary">mmpL8_1</name>
    <name evidence="8" type="ORF">ERS027646_00192</name>
</gene>
<dbReference type="EMBL" id="CNGE01000016">
    <property type="protein sequence ID" value="CKR60961.1"/>
    <property type="molecule type" value="Genomic_DNA"/>
</dbReference>
<evidence type="ECO:0000313" key="8">
    <source>
        <dbReference type="EMBL" id="CKR60961.1"/>
    </source>
</evidence>
<dbReference type="Gene3D" id="1.20.1640.10">
    <property type="entry name" value="Multidrug efflux transporter AcrB transmembrane domain"/>
    <property type="match status" value="2"/>
</dbReference>
<accession>A0A0T9VEN7</accession>
<keyword evidence="4 7" id="KW-0812">Transmembrane</keyword>
<dbReference type="Proteomes" id="UP000048948">
    <property type="component" value="Unassembled WGS sequence"/>
</dbReference>
<feature type="transmembrane region" description="Helical" evidence="7">
    <location>
        <begin position="856"/>
        <end position="875"/>
    </location>
</feature>
<dbReference type="PROSITE" id="PS50156">
    <property type="entry name" value="SSD"/>
    <property type="match status" value="1"/>
</dbReference>
<dbReference type="SUPFAM" id="SSF82866">
    <property type="entry name" value="Multidrug efflux transporter AcrB transmembrane domain"/>
    <property type="match status" value="2"/>
</dbReference>
<dbReference type="PANTHER" id="PTHR33406:SF6">
    <property type="entry name" value="MEMBRANE PROTEIN YDGH-RELATED"/>
    <property type="match status" value="1"/>
</dbReference>
<evidence type="ECO:0000256" key="2">
    <source>
        <dbReference type="ARBA" id="ARBA00010157"/>
    </source>
</evidence>
<evidence type="ECO:0000256" key="5">
    <source>
        <dbReference type="ARBA" id="ARBA00022989"/>
    </source>
</evidence>
<evidence type="ECO:0000256" key="7">
    <source>
        <dbReference type="SAM" id="Phobius"/>
    </source>
</evidence>
<dbReference type="Pfam" id="PF03176">
    <property type="entry name" value="MMPL"/>
    <property type="match status" value="2"/>
</dbReference>
<evidence type="ECO:0000256" key="3">
    <source>
        <dbReference type="ARBA" id="ARBA00022475"/>
    </source>
</evidence>
<evidence type="ECO:0000256" key="1">
    <source>
        <dbReference type="ARBA" id="ARBA00004651"/>
    </source>
</evidence>
<evidence type="ECO:0000256" key="4">
    <source>
        <dbReference type="ARBA" id="ARBA00022692"/>
    </source>
</evidence>
<feature type="transmembrane region" description="Helical" evidence="7">
    <location>
        <begin position="55"/>
        <end position="74"/>
    </location>
</feature>
<feature type="transmembrane region" description="Helical" evidence="7">
    <location>
        <begin position="882"/>
        <end position="907"/>
    </location>
</feature>
<name>A0A0T9VEN7_MYCTX</name>
<sequence>MVKRRQSNGNVTVNAVIVISPRHRLPGLYGYRVARHDEAKAGGLFDRIGNFVVRWPLIVIGCWIAVAAALTLLLPTLQAQAAKREQAPLPPGAPSMVLQKEMSAAFQEKIETSALLLVLLTNENGLGPADEAVYRKLIENLRADTQDKISVQDFLAVPEMKELLASKDNKAWNLPITFAGDAASPETQAAFKRVAAIVKQTVAGTSLTVHLSGPIATVADLTELGEKDVRIIEIGTAVSVLIILILVYRNLVTMLVPLATIGASVVTAQGTLSGLAEFGLAVNMQAIVFMSAVMIGAGTDYAVFLISRYHDYVRHGEKSDMAVKKALMSIGKVITASAATVAVTFLAMVFTKLEVFSAVGPAIAVAITVSLLGAVTLLPAILTLTGRRGWIKPRRDLTSRMWRRSGVRIVRRPTIHLVGSLIVLVALAGCTLLIRFNYDDLKTVPQHVESVKGYEAMNRHFPMNAMTPMVLFIKSPRDLRTPGALADIEMMSREIAELPNIVMVRGLTRPNGEPLKETKVSFQAGEVGGKLDEATTLLEEHGGELDQLTGGAHQLADALAQIRNEINGAVASSSGIVNTLQAMMDLMGGDKTIRQLENASQYVGRMRALGDNLSGTVTDAEQIATWASPMVNALNSSPVCNSDPACRTSRAQLAAIVQAQDDGLLRSIRALAVTLQQTQEYQTLARTVSTLDGQLKQVVSTLKAVDGLPTKLAQMQQGANALADGSAALAAGVQELVDQVKKMGSGLNEAADFLLGIKRDADKPSMAGFNIPPQIFSRDEFKKGAQIFLSADGHAARYFVQSALNPATTEAMDQVNDILRVADSARPNTELEDATIGLAGVPTALRDIRDYYNSDMKFIVIATIVIVFLILVILLRALVAPIYLIGSVLISYLSALGIGTLVFQLILGQEMHWSLPGLSFILLVAIGADYNMLLISRIRDESPHGIRIGVIRTVGSTGGVITSAGLIFAASMFGLVGASINTMAQAGFTIGIGIVLDTFLVRTVTVPALTTMIGRANWWPSELGRDPSTPPTKADRWLRRVKGHRRKAPIPAPKPPHTKVVRNTNGHASKAATKSVPNGKPADLAEGNGEYLIDHLRRHSLPLFGYAAMPAYDVVDGVSKPNGDGAHIGKEPVDHLLGHSLPLFGLAGLPSYDRWDDTSIGEPAVGHAGSKPDAKLST</sequence>
<dbReference type="GO" id="GO:0005886">
    <property type="term" value="C:plasma membrane"/>
    <property type="evidence" value="ECO:0007669"/>
    <property type="project" value="UniProtKB-SubCell"/>
</dbReference>
<feature type="transmembrane region" description="Helical" evidence="7">
    <location>
        <begin position="362"/>
        <end position="385"/>
    </location>
</feature>
<feature type="transmembrane region" description="Helical" evidence="7">
    <location>
        <begin position="414"/>
        <end position="436"/>
    </location>
</feature>
<dbReference type="NCBIfam" id="TIGR00833">
    <property type="entry name" value="actII"/>
    <property type="match status" value="1"/>
</dbReference>
<dbReference type="PANTHER" id="PTHR33406">
    <property type="entry name" value="MEMBRANE PROTEIN MJ1562-RELATED"/>
    <property type="match status" value="1"/>
</dbReference>
<reference evidence="8 9" key="1">
    <citation type="submission" date="2015-03" db="EMBL/GenBank/DDBJ databases">
        <authorList>
            <consortium name="Pathogen Informatics"/>
        </authorList>
    </citation>
    <scope>NUCLEOTIDE SEQUENCE [LARGE SCALE GENOMIC DNA]</scope>
    <source>
        <strain evidence="8 9">Bir 172</strain>
    </source>
</reference>
<dbReference type="InterPro" id="IPR000731">
    <property type="entry name" value="SSD"/>
</dbReference>
<comment type="subcellular location">
    <subcellularLocation>
        <location evidence="1">Cell membrane</location>
        <topology evidence="1">Multi-pass membrane protein</topology>
    </subcellularLocation>
</comment>
<evidence type="ECO:0000313" key="9">
    <source>
        <dbReference type="Proteomes" id="UP000048948"/>
    </source>
</evidence>